<proteinExistence type="predicted"/>
<dbReference type="Gene3D" id="2.60.120.260">
    <property type="entry name" value="Galactose-binding domain-like"/>
    <property type="match status" value="1"/>
</dbReference>
<dbReference type="InterPro" id="IPR036249">
    <property type="entry name" value="Thioredoxin-like_sf"/>
</dbReference>
<evidence type="ECO:0000313" key="3">
    <source>
        <dbReference type="Proteomes" id="UP001165586"/>
    </source>
</evidence>
<dbReference type="SUPFAM" id="SSF52833">
    <property type="entry name" value="Thioredoxin-like"/>
    <property type="match status" value="1"/>
</dbReference>
<reference evidence="2" key="1">
    <citation type="submission" date="2022-08" db="EMBL/GenBank/DDBJ databases">
        <authorList>
            <person name="Deng Y."/>
            <person name="Han X.-F."/>
            <person name="Zhang Y.-Q."/>
        </authorList>
    </citation>
    <scope>NUCLEOTIDE SEQUENCE</scope>
    <source>
        <strain evidence="2">CPCC 203386</strain>
    </source>
</reference>
<dbReference type="PANTHER" id="PTHR42852:SF13">
    <property type="entry name" value="PROTEIN DIPZ"/>
    <property type="match status" value="1"/>
</dbReference>
<organism evidence="2 3">
    <name type="scientific">Herbiconiux daphne</name>
    <dbReference type="NCBI Taxonomy" id="2970914"/>
    <lineage>
        <taxon>Bacteria</taxon>
        <taxon>Bacillati</taxon>
        <taxon>Actinomycetota</taxon>
        <taxon>Actinomycetes</taxon>
        <taxon>Micrococcales</taxon>
        <taxon>Microbacteriaceae</taxon>
        <taxon>Herbiconiux</taxon>
    </lineage>
</organism>
<dbReference type="InterPro" id="IPR041017">
    <property type="entry name" value="Thioredoxin_10"/>
</dbReference>
<protein>
    <submittedName>
        <fullName evidence="2">Thioredoxin</fullName>
    </submittedName>
</protein>
<dbReference type="PANTHER" id="PTHR42852">
    <property type="entry name" value="THIOL:DISULFIDE INTERCHANGE PROTEIN DSBE"/>
    <property type="match status" value="1"/>
</dbReference>
<feature type="domain" description="DipZ thioredoxin-like C-terminal" evidence="1">
    <location>
        <begin position="196"/>
        <end position="357"/>
    </location>
</feature>
<dbReference type="RefSeq" id="WP_259540160.1">
    <property type="nucleotide sequence ID" value="NZ_JANLCJ010000005.1"/>
</dbReference>
<dbReference type="Pfam" id="PF17991">
    <property type="entry name" value="Thioredoxin_10"/>
    <property type="match status" value="1"/>
</dbReference>
<sequence>MPADRLFRSVANRVAGDTRVLPDEGRLPSFDRATGWLGSEPVSPEALRGRVVLVDFCTYTCINWLRTVPYLRAWHASYADAGLTVVGVHTPEFGFESDPGNVAPRLLELGVRYPVALDADYGVWGDFANHYWPALYVGDASGRIRFHHFGEGEYAMTEMAIQQLLREAGAPDVDQSLVMPEAHGLEVGADWATLRSPETYLGYGQSSGFVAEDPELFDVAHDYRASARLPANSWDLRGTWTLARHAAVLNEAPGGIRFAFHARDVNLVMAPGAAGGAGAGGGAGARGGAGAAVPFRVLLDGQPVGAAHGTDVDASGAGLLDAADTYQLVRQSGAIVDRVVEIEFAAPGAEVYCFTFG</sequence>
<keyword evidence="3" id="KW-1185">Reference proteome</keyword>
<gene>
    <name evidence="2" type="ORF">N1032_15990</name>
</gene>
<dbReference type="InterPro" id="IPR050553">
    <property type="entry name" value="Thioredoxin_ResA/DsbE_sf"/>
</dbReference>
<dbReference type="Proteomes" id="UP001165586">
    <property type="component" value="Unassembled WGS sequence"/>
</dbReference>
<evidence type="ECO:0000313" key="2">
    <source>
        <dbReference type="EMBL" id="MCS5735249.1"/>
    </source>
</evidence>
<name>A0ABT2H5N3_9MICO</name>
<evidence type="ECO:0000259" key="1">
    <source>
        <dbReference type="Pfam" id="PF17991"/>
    </source>
</evidence>
<dbReference type="Gene3D" id="3.40.30.10">
    <property type="entry name" value="Glutaredoxin"/>
    <property type="match status" value="1"/>
</dbReference>
<dbReference type="EMBL" id="JANLCJ010000005">
    <property type="protein sequence ID" value="MCS5735249.1"/>
    <property type="molecule type" value="Genomic_DNA"/>
</dbReference>
<comment type="caution">
    <text evidence="2">The sequence shown here is derived from an EMBL/GenBank/DDBJ whole genome shotgun (WGS) entry which is preliminary data.</text>
</comment>
<accession>A0ABT2H5N3</accession>